<reference evidence="2 3" key="1">
    <citation type="submission" date="2020-07" db="EMBL/GenBank/DDBJ databases">
        <title>Draft whole-genome sequence of Heliobacterium chlorum DSM 3682, type strain.</title>
        <authorList>
            <person name="Kyndt J.A."/>
            <person name="Meyer T.E."/>
            <person name="Imhoff J.F."/>
        </authorList>
    </citation>
    <scope>NUCLEOTIDE SEQUENCE [LARGE SCALE GENOMIC DNA]</scope>
    <source>
        <strain evidence="2 3">DSM 3682</strain>
    </source>
</reference>
<dbReference type="PANTHER" id="PTHR43451:SF1">
    <property type="entry name" value="ACETYLTRANSFERASE"/>
    <property type="match status" value="1"/>
</dbReference>
<dbReference type="InterPro" id="IPR000182">
    <property type="entry name" value="GNAT_dom"/>
</dbReference>
<proteinExistence type="predicted"/>
<dbReference type="Proteomes" id="UP000617402">
    <property type="component" value="Unassembled WGS sequence"/>
</dbReference>
<evidence type="ECO:0000313" key="3">
    <source>
        <dbReference type="Proteomes" id="UP000617402"/>
    </source>
</evidence>
<organism evidence="2 3">
    <name type="scientific">Heliobacterium chlorum</name>
    <dbReference type="NCBI Taxonomy" id="2698"/>
    <lineage>
        <taxon>Bacteria</taxon>
        <taxon>Bacillati</taxon>
        <taxon>Bacillota</taxon>
        <taxon>Clostridia</taxon>
        <taxon>Eubacteriales</taxon>
        <taxon>Heliobacteriaceae</taxon>
        <taxon>Heliobacterium</taxon>
    </lineage>
</organism>
<evidence type="ECO:0000259" key="1">
    <source>
        <dbReference type="PROSITE" id="PS51186"/>
    </source>
</evidence>
<dbReference type="Pfam" id="PF13673">
    <property type="entry name" value="Acetyltransf_10"/>
    <property type="match status" value="1"/>
</dbReference>
<dbReference type="InterPro" id="IPR052564">
    <property type="entry name" value="N-acetyltrans/Recomb-assoc"/>
</dbReference>
<dbReference type="SUPFAM" id="SSF55729">
    <property type="entry name" value="Acyl-CoA N-acyltransferases (Nat)"/>
    <property type="match status" value="1"/>
</dbReference>
<dbReference type="InterPro" id="IPR016181">
    <property type="entry name" value="Acyl_CoA_acyltransferase"/>
</dbReference>
<dbReference type="CDD" id="cd04301">
    <property type="entry name" value="NAT_SF"/>
    <property type="match status" value="1"/>
</dbReference>
<dbReference type="EMBL" id="JACVHF010000015">
    <property type="protein sequence ID" value="MBC9785544.1"/>
    <property type="molecule type" value="Genomic_DNA"/>
</dbReference>
<comment type="caution">
    <text evidence="2">The sequence shown here is derived from an EMBL/GenBank/DDBJ whole genome shotgun (WGS) entry which is preliminary data.</text>
</comment>
<dbReference type="Gene3D" id="3.40.630.30">
    <property type="match status" value="1"/>
</dbReference>
<gene>
    <name evidence="2" type="ORF">H1S01_13645</name>
</gene>
<protein>
    <submittedName>
        <fullName evidence="2">GNAT family N-acetyltransferase</fullName>
    </submittedName>
</protein>
<accession>A0ABR7T6Q1</accession>
<keyword evidence="3" id="KW-1185">Reference proteome</keyword>
<evidence type="ECO:0000313" key="2">
    <source>
        <dbReference type="EMBL" id="MBC9785544.1"/>
    </source>
</evidence>
<sequence length="196" mass="22639">MIGDRIRTCRLNTVVLLPVTDDNSLNPFITERIGEITLNVRRYRDSDLPQVLQLFYDTVHTVNARDYAVDQLEAWAPLEPDEKRWAGFMRENISYVVERDQQILGFGDLTEKGYLHTLYVHKDYQGKGVASTLLETFEKEAAKLDVTTITTEASITAKDFFELKGFKCVEKREKYLNGQVFVNYTMMKTLIPKSVK</sequence>
<feature type="domain" description="N-acetyltransferase" evidence="1">
    <location>
        <begin position="38"/>
        <end position="191"/>
    </location>
</feature>
<dbReference type="PANTHER" id="PTHR43451">
    <property type="entry name" value="ACETYLTRANSFERASE (GNAT) FAMILY PROTEIN"/>
    <property type="match status" value="1"/>
</dbReference>
<dbReference type="PROSITE" id="PS51186">
    <property type="entry name" value="GNAT"/>
    <property type="match status" value="1"/>
</dbReference>
<name>A0ABR7T6Q1_HELCL</name>